<reference evidence="2" key="1">
    <citation type="submission" date="2023-04" db="EMBL/GenBank/DDBJ databases">
        <title>Aspergillus oryzae NBRC 4228.</title>
        <authorList>
            <person name="Ichikawa N."/>
            <person name="Sato H."/>
            <person name="Tonouchi N."/>
        </authorList>
    </citation>
    <scope>NUCLEOTIDE SEQUENCE</scope>
    <source>
        <strain evidence="2">NBRC 4228</strain>
    </source>
</reference>
<proteinExistence type="predicted"/>
<evidence type="ECO:0000313" key="2">
    <source>
        <dbReference type="EMBL" id="GMG23312.1"/>
    </source>
</evidence>
<evidence type="ECO:0000256" key="1">
    <source>
        <dbReference type="SAM" id="MobiDB-lite"/>
    </source>
</evidence>
<dbReference type="EMBL" id="BSYA01000004">
    <property type="protein sequence ID" value="GMG23312.1"/>
    <property type="molecule type" value="Genomic_DNA"/>
</dbReference>
<dbReference type="Proteomes" id="UP001165205">
    <property type="component" value="Unassembled WGS sequence"/>
</dbReference>
<name>A0AAN5BMI5_ASPOZ</name>
<accession>A0AAN5BMI5</accession>
<organism evidence="2 3">
    <name type="scientific">Aspergillus oryzae</name>
    <name type="common">Yellow koji mold</name>
    <dbReference type="NCBI Taxonomy" id="5062"/>
    <lineage>
        <taxon>Eukaryota</taxon>
        <taxon>Fungi</taxon>
        <taxon>Dikarya</taxon>
        <taxon>Ascomycota</taxon>
        <taxon>Pezizomycotina</taxon>
        <taxon>Eurotiomycetes</taxon>
        <taxon>Eurotiomycetidae</taxon>
        <taxon>Eurotiales</taxon>
        <taxon>Aspergillaceae</taxon>
        <taxon>Aspergillus</taxon>
        <taxon>Aspergillus subgen. Circumdati</taxon>
    </lineage>
</organism>
<comment type="caution">
    <text evidence="2">The sequence shown here is derived from an EMBL/GenBank/DDBJ whole genome shotgun (WGS) entry which is preliminary data.</text>
</comment>
<feature type="compositionally biased region" description="Low complexity" evidence="1">
    <location>
        <begin position="19"/>
        <end position="39"/>
    </location>
</feature>
<protein>
    <submittedName>
        <fullName evidence="2">Unnamed protein product</fullName>
    </submittedName>
</protein>
<dbReference type="InterPro" id="IPR036397">
    <property type="entry name" value="RNaseH_sf"/>
</dbReference>
<dbReference type="Gene3D" id="3.30.420.10">
    <property type="entry name" value="Ribonuclease H-like superfamily/Ribonuclease H"/>
    <property type="match status" value="1"/>
</dbReference>
<dbReference type="AlphaFoldDB" id="A0AAN5BMI5"/>
<feature type="region of interest" description="Disordered" evidence="1">
    <location>
        <begin position="1"/>
        <end position="63"/>
    </location>
</feature>
<gene>
    <name evidence="2" type="ORF">Aory04_000078900</name>
</gene>
<dbReference type="GO" id="GO:0003676">
    <property type="term" value="F:nucleic acid binding"/>
    <property type="evidence" value="ECO:0007669"/>
    <property type="project" value="InterPro"/>
</dbReference>
<evidence type="ECO:0000313" key="3">
    <source>
        <dbReference type="Proteomes" id="UP001165205"/>
    </source>
</evidence>
<sequence length="186" mass="19659">MPPPVGRYGPTGLSGPYTHLQQAHLQQQQQPQHHPAHAQSANTALPPPSLGGHPGFAAGNPNTNINPFTLSGTGIANGMSVAGFGGAADAGGTGLASHAAQMGFARGAQMQQQQLHQTHDGRLALEAKAGAVKTRIRDVWKHNLAQEMAVLRQLVEKYPYISMVRLRLDDSGKPDRQMILEAAISA</sequence>